<dbReference type="OrthoDB" id="10251508at2759"/>
<dbReference type="PANTHER" id="PTHR31580">
    <property type="entry name" value="FILAMENT-LIKE PLANT PROTEIN 4"/>
    <property type="match status" value="1"/>
</dbReference>
<dbReference type="Proteomes" id="UP000636800">
    <property type="component" value="Chromosome 11"/>
</dbReference>
<evidence type="ECO:0000256" key="2">
    <source>
        <dbReference type="ARBA" id="ARBA00023054"/>
    </source>
</evidence>
<evidence type="ECO:0000256" key="1">
    <source>
        <dbReference type="ARBA" id="ARBA00005921"/>
    </source>
</evidence>
<protein>
    <recommendedName>
        <fullName evidence="7">Filament-like plant protein 4</fullName>
    </recommendedName>
</protein>
<reference evidence="5 6" key="1">
    <citation type="journal article" date="2020" name="Nat. Food">
        <title>A phased Vanilla planifolia genome enables genetic improvement of flavour and production.</title>
        <authorList>
            <person name="Hasing T."/>
            <person name="Tang H."/>
            <person name="Brym M."/>
            <person name="Khazi F."/>
            <person name="Huang T."/>
            <person name="Chambers A.H."/>
        </authorList>
    </citation>
    <scope>NUCLEOTIDE SEQUENCE [LARGE SCALE GENOMIC DNA]</scope>
    <source>
        <tissue evidence="5">Leaf</tissue>
    </source>
</reference>
<proteinExistence type="inferred from homology"/>
<sequence length="914" mass="103642">MDRHSWPWKKKTYGRAATLAESDDAKRAKYVQITIESYAFLSGLEDQVKILNEKLLSTQSEMTVKDDLVKQHAKVAEEAVSGWEKAEAEALVLKKQLESVTLLKVSAEERALNLDDALKESMKQMMDIKEESQQKLQDVVNTKTKELEKFKVELDTRIIHFEEELQKASVENSELSRSFHERSSLLMKASEEKFQADSQIEMLKNDLYSCEKEISSIKYELNVISNELEIRNEEKNMCMKSAEAANKRHFEDVKRITKLEAECQRLRVLVRKKLPGPAALAQMKLEVESLGRKHGEDRLQRSPAKGSSPQHFLNSEFTLESIQKLGKENEFLSSKLLALEEEIKILKETLSKRNSELQASRNICSKQGNKLHQMESRVLALIQQNGPPKPNFELHFGTEINLPCFVSTPKDGIDEERCSESSAAARISEHSYCNQEKLVHMINKGEKSNHLELMDDFLEMERLACLPIRSNGSINMSSNSKTSQIETAPFPCVNEVDHNQQKCIGSDSSTRSTEQLGITEKLLQLLKPKLRITSVIEANAHGADMMNIFYDIWNIVLDAHKELFKEAPDSIDDLAELNSGHTGMQESTGGGILLKPDDFRCTKSNSFLDQQMKAAISLILEFVLSLGKAVKEIQADSNYSEGLVQRIEEFSTFTHRVMSMEITLYDFILALSRILCETNDIGCRMWKTKGNEGHSNGPECIDKETLSENEMTQHEPTKDSFEAKNIPLTLSLENFEHIKLEKEKLEIDLSSCKEVLNQTNINLIETEQQLSALKSELASCRKSNSLAETQLKCMVESYRKLESLKEELEVQIDCLDAKAQSLVNELQVERCSHQENLAKYSELQEQMERNMKLSICSFPSNADDTNTQQDIDIAAAAVKLAECQETIFLLGKQLQAMRGQAETKDSLGHGYQIK</sequence>
<dbReference type="Pfam" id="PF05911">
    <property type="entry name" value="FPP"/>
    <property type="match status" value="1"/>
</dbReference>
<dbReference type="AlphaFoldDB" id="A0A835PVT4"/>
<keyword evidence="6" id="KW-1185">Reference proteome</keyword>
<dbReference type="EMBL" id="JADCNL010000011">
    <property type="protein sequence ID" value="KAG0460684.1"/>
    <property type="molecule type" value="Genomic_DNA"/>
</dbReference>
<evidence type="ECO:0000313" key="6">
    <source>
        <dbReference type="Proteomes" id="UP000636800"/>
    </source>
</evidence>
<comment type="similarity">
    <text evidence="1">Belongs to the FPP family.</text>
</comment>
<name>A0A835PVT4_VANPL</name>
<feature type="compositionally biased region" description="Basic and acidic residues" evidence="4">
    <location>
        <begin position="291"/>
        <end position="300"/>
    </location>
</feature>
<evidence type="ECO:0000256" key="3">
    <source>
        <dbReference type="SAM" id="Coils"/>
    </source>
</evidence>
<evidence type="ECO:0000256" key="4">
    <source>
        <dbReference type="SAM" id="MobiDB-lite"/>
    </source>
</evidence>
<accession>A0A835PVT4</accession>
<keyword evidence="2 3" id="KW-0175">Coiled coil</keyword>
<dbReference type="InterPro" id="IPR008587">
    <property type="entry name" value="FPP_plant"/>
</dbReference>
<feature type="region of interest" description="Disordered" evidence="4">
    <location>
        <begin position="291"/>
        <end position="310"/>
    </location>
</feature>
<feature type="coiled-coil region" evidence="3">
    <location>
        <begin position="322"/>
        <end position="356"/>
    </location>
</feature>
<comment type="caution">
    <text evidence="5">The sequence shown here is derived from an EMBL/GenBank/DDBJ whole genome shotgun (WGS) entry which is preliminary data.</text>
</comment>
<feature type="coiled-coil region" evidence="3">
    <location>
        <begin position="756"/>
        <end position="825"/>
    </location>
</feature>
<organism evidence="5 6">
    <name type="scientific">Vanilla planifolia</name>
    <name type="common">Vanilla</name>
    <dbReference type="NCBI Taxonomy" id="51239"/>
    <lineage>
        <taxon>Eukaryota</taxon>
        <taxon>Viridiplantae</taxon>
        <taxon>Streptophyta</taxon>
        <taxon>Embryophyta</taxon>
        <taxon>Tracheophyta</taxon>
        <taxon>Spermatophyta</taxon>
        <taxon>Magnoliopsida</taxon>
        <taxon>Liliopsida</taxon>
        <taxon>Asparagales</taxon>
        <taxon>Orchidaceae</taxon>
        <taxon>Vanilloideae</taxon>
        <taxon>Vanilleae</taxon>
        <taxon>Vanilla</taxon>
    </lineage>
</organism>
<dbReference type="PANTHER" id="PTHR31580:SF4">
    <property type="entry name" value="FILAMENT-LIKE PLANT PROTEIN 6"/>
    <property type="match status" value="1"/>
</dbReference>
<evidence type="ECO:0008006" key="7">
    <source>
        <dbReference type="Google" id="ProtNLM"/>
    </source>
</evidence>
<evidence type="ECO:0000313" key="5">
    <source>
        <dbReference type="EMBL" id="KAG0460684.1"/>
    </source>
</evidence>
<gene>
    <name evidence="5" type="ORF">HPP92_020981</name>
</gene>